<evidence type="ECO:0000313" key="2">
    <source>
        <dbReference type="EMBL" id="AGQ19383.1"/>
    </source>
</evidence>
<dbReference type="InterPro" id="IPR051783">
    <property type="entry name" value="NAD(P)-dependent_oxidoreduct"/>
</dbReference>
<dbReference type="Pfam" id="PF01370">
    <property type="entry name" value="Epimerase"/>
    <property type="match status" value="1"/>
</dbReference>
<dbReference type="PANTHER" id="PTHR48079">
    <property type="entry name" value="PROTEIN YEEZ"/>
    <property type="match status" value="1"/>
</dbReference>
<dbReference type="PANTHER" id="PTHR48079:SF6">
    <property type="entry name" value="NAD(P)-BINDING DOMAIN-CONTAINING PROTEIN-RELATED"/>
    <property type="match status" value="1"/>
</dbReference>
<name>S5DPA9_9ACTN</name>
<dbReference type="Gene3D" id="3.40.50.720">
    <property type="entry name" value="NAD(P)-binding Rossmann-like Domain"/>
    <property type="match status" value="1"/>
</dbReference>
<dbReference type="GO" id="GO:0004029">
    <property type="term" value="F:aldehyde dehydrogenase (NAD+) activity"/>
    <property type="evidence" value="ECO:0007669"/>
    <property type="project" value="TreeGrafter"/>
</dbReference>
<protein>
    <submittedName>
        <fullName evidence="2">Nucleoside-diphosphate-sugar epimerases</fullName>
    </submittedName>
</protein>
<dbReference type="InterPro" id="IPR036291">
    <property type="entry name" value="NAD(P)-bd_dom_sf"/>
</dbReference>
<reference evidence="2" key="1">
    <citation type="journal article" date="2013" name="Sci. Rep.">
        <title>Metagenomics uncovers a new group of low GC and ultra-small marine Actinobacteria.</title>
        <authorList>
            <person name="Ghai R."/>
            <person name="Mizuno C.M."/>
            <person name="Picazo A."/>
            <person name="Camacho A."/>
            <person name="Rodriguez-Valera F."/>
        </authorList>
    </citation>
    <scope>NUCLEOTIDE SEQUENCE</scope>
</reference>
<evidence type="ECO:0000259" key="1">
    <source>
        <dbReference type="Pfam" id="PF01370"/>
    </source>
</evidence>
<dbReference type="GO" id="GO:0005737">
    <property type="term" value="C:cytoplasm"/>
    <property type="evidence" value="ECO:0007669"/>
    <property type="project" value="TreeGrafter"/>
</dbReference>
<feature type="domain" description="NAD-dependent epimerase/dehydratase" evidence="1">
    <location>
        <begin position="6"/>
        <end position="192"/>
    </location>
</feature>
<sequence>MKFKNIFITGSTGVVGKPIFHKLINQGHNVFALSRNTKNEDFIRTNKAEVVNGDLFSENIYSQLKDKSIDAIFHVAGANQKCQKDPSSMHKTNIEGTKKILELGNNLQIKKFIYTSSAVTLGEQKGKIGNEKSDHRGSFLSDYEESKFLAEQVAFAFNKNFEFVSINPSSVQGPGRVSGTAKLLISTLNKKFPPLIKSSVSVVDIEDSTEGHYLGLIKGKNNEKYVLNSFRLDVETLIEHLKNLTTWKGSPVYIPKSFLSGLGPVFDIFGKFFSLGGIICGETIKVLTHGHLYDGSKANRELGLEYTTVDEFISKTISWLNKENLANVNVNSHE</sequence>
<dbReference type="InterPro" id="IPR001509">
    <property type="entry name" value="Epimerase_deHydtase"/>
</dbReference>
<dbReference type="EMBL" id="KC811130">
    <property type="protein sequence ID" value="AGQ19383.1"/>
    <property type="molecule type" value="Genomic_DNA"/>
</dbReference>
<dbReference type="AlphaFoldDB" id="S5DPA9"/>
<proteinExistence type="predicted"/>
<accession>S5DPA9</accession>
<dbReference type="SUPFAM" id="SSF51735">
    <property type="entry name" value="NAD(P)-binding Rossmann-fold domains"/>
    <property type="match status" value="1"/>
</dbReference>
<organism evidence="2">
    <name type="scientific">Candidatus Actinomarina minuta</name>
    <dbReference type="NCBI Taxonomy" id="1389454"/>
    <lineage>
        <taxon>Bacteria</taxon>
        <taxon>Bacillati</taxon>
        <taxon>Actinomycetota</taxon>
        <taxon>Actinomycetes</taxon>
        <taxon>Candidatus Actinomarinidae</taxon>
        <taxon>Candidatus Actinomarinales</taxon>
        <taxon>Candidatus Actinomarineae</taxon>
        <taxon>Candidatus Actinomarinaceae</taxon>
        <taxon>Candidatus Actinomarina</taxon>
    </lineage>
</organism>